<accession>A0A084JG08</accession>
<dbReference type="PANTHER" id="PTHR43744">
    <property type="entry name" value="ABC TRANSPORTER PERMEASE PROTEIN MG189-RELATED-RELATED"/>
    <property type="match status" value="1"/>
</dbReference>
<evidence type="ECO:0000313" key="9">
    <source>
        <dbReference type="EMBL" id="KEZ87892.1"/>
    </source>
</evidence>
<keyword evidence="5 7" id="KW-1133">Transmembrane helix</keyword>
<comment type="subcellular location">
    <subcellularLocation>
        <location evidence="1 7">Cell membrane</location>
        <topology evidence="1 7">Multi-pass membrane protein</topology>
    </subcellularLocation>
</comment>
<gene>
    <name evidence="9" type="ORF">IO98_19665</name>
</gene>
<evidence type="ECO:0000256" key="2">
    <source>
        <dbReference type="ARBA" id="ARBA00022448"/>
    </source>
</evidence>
<protein>
    <recommendedName>
        <fullName evidence="8">ABC transmembrane type-1 domain-containing protein</fullName>
    </recommendedName>
</protein>
<feature type="transmembrane region" description="Helical" evidence="7">
    <location>
        <begin position="242"/>
        <end position="263"/>
    </location>
</feature>
<dbReference type="GO" id="GO:0055085">
    <property type="term" value="P:transmembrane transport"/>
    <property type="evidence" value="ECO:0007669"/>
    <property type="project" value="InterPro"/>
</dbReference>
<dbReference type="GO" id="GO:0005886">
    <property type="term" value="C:plasma membrane"/>
    <property type="evidence" value="ECO:0007669"/>
    <property type="project" value="UniProtKB-SubCell"/>
</dbReference>
<dbReference type="InterPro" id="IPR000515">
    <property type="entry name" value="MetI-like"/>
</dbReference>
<feature type="transmembrane region" description="Helical" evidence="7">
    <location>
        <begin position="73"/>
        <end position="97"/>
    </location>
</feature>
<evidence type="ECO:0000256" key="1">
    <source>
        <dbReference type="ARBA" id="ARBA00004651"/>
    </source>
</evidence>
<dbReference type="CDD" id="cd06261">
    <property type="entry name" value="TM_PBP2"/>
    <property type="match status" value="1"/>
</dbReference>
<dbReference type="RefSeq" id="WP_038283930.1">
    <property type="nucleotide sequence ID" value="NZ_JPME01000028.1"/>
</dbReference>
<feature type="transmembrane region" description="Helical" evidence="7">
    <location>
        <begin position="109"/>
        <end position="132"/>
    </location>
</feature>
<dbReference type="STRING" id="29354.IO98_19665"/>
<keyword evidence="6 7" id="KW-0472">Membrane</keyword>
<keyword evidence="2 7" id="KW-0813">Transport</keyword>
<dbReference type="PROSITE" id="PS50928">
    <property type="entry name" value="ABC_TM1"/>
    <property type="match status" value="1"/>
</dbReference>
<evidence type="ECO:0000259" key="8">
    <source>
        <dbReference type="PROSITE" id="PS50928"/>
    </source>
</evidence>
<evidence type="ECO:0000256" key="3">
    <source>
        <dbReference type="ARBA" id="ARBA00022475"/>
    </source>
</evidence>
<evidence type="ECO:0000256" key="7">
    <source>
        <dbReference type="RuleBase" id="RU363032"/>
    </source>
</evidence>
<comment type="caution">
    <text evidence="9">The sequence shown here is derived from an EMBL/GenBank/DDBJ whole genome shotgun (WGS) entry which is preliminary data.</text>
</comment>
<evidence type="ECO:0000313" key="10">
    <source>
        <dbReference type="Proteomes" id="UP000028525"/>
    </source>
</evidence>
<dbReference type="OrthoDB" id="9787837at2"/>
<evidence type="ECO:0000256" key="4">
    <source>
        <dbReference type="ARBA" id="ARBA00022692"/>
    </source>
</evidence>
<reference evidence="9 10" key="1">
    <citation type="submission" date="2014-07" db="EMBL/GenBank/DDBJ databases">
        <title>Draft genome of Clostridium celerecrescens 152B isolated from sediments associated with methane hydrate from Krishna Godavari basin.</title>
        <authorList>
            <person name="Honkalas V.S."/>
            <person name="Dabir A.P."/>
            <person name="Arora P."/>
            <person name="Dhakephalkar P.K."/>
        </authorList>
    </citation>
    <scope>NUCLEOTIDE SEQUENCE [LARGE SCALE GENOMIC DNA]</scope>
    <source>
        <strain evidence="9 10">152B</strain>
    </source>
</reference>
<dbReference type="AlphaFoldDB" id="A0A084JG08"/>
<dbReference type="PANTHER" id="PTHR43744:SF12">
    <property type="entry name" value="ABC TRANSPORTER PERMEASE PROTEIN MG189-RELATED"/>
    <property type="match status" value="1"/>
</dbReference>
<sequence>MNREKSKKMAVRIFFFLLTLGLAMIIAFPFVWMIFASFKESKEFYVLKPTLLPEKFNTDNFRELFEKLNIGLYYWNSVIVTAMQVLSTVTIVLLAGYGFAKYEFKGKNVLFLMILSSTMIPWVATIIPLYIMANQLKLVDTMAGLIIPGMADAFSIFLARNFMSSIPTPLLEAARIDGAGELLIFRKIVIPAVKPLIAVIAIQKMVSSWNAFQWPLLVVNSDKLRTLPLAIAKLSSQYYDSYNLKMAAAAVAIIPVLIIYVIFQKYLVEGVSLSGIK</sequence>
<keyword evidence="4 7" id="KW-0812">Transmembrane</keyword>
<evidence type="ECO:0000256" key="5">
    <source>
        <dbReference type="ARBA" id="ARBA00022989"/>
    </source>
</evidence>
<feature type="transmembrane region" description="Helical" evidence="7">
    <location>
        <begin position="138"/>
        <end position="159"/>
    </location>
</feature>
<proteinExistence type="inferred from homology"/>
<keyword evidence="10" id="KW-1185">Reference proteome</keyword>
<organism evidence="9 10">
    <name type="scientific">Lacrimispora celerecrescens</name>
    <dbReference type="NCBI Taxonomy" id="29354"/>
    <lineage>
        <taxon>Bacteria</taxon>
        <taxon>Bacillati</taxon>
        <taxon>Bacillota</taxon>
        <taxon>Clostridia</taxon>
        <taxon>Lachnospirales</taxon>
        <taxon>Lachnospiraceae</taxon>
        <taxon>Lacrimispora</taxon>
    </lineage>
</organism>
<dbReference type="Pfam" id="PF00528">
    <property type="entry name" value="BPD_transp_1"/>
    <property type="match status" value="1"/>
</dbReference>
<name>A0A084JG08_9FIRM</name>
<dbReference type="Gene3D" id="1.10.3720.10">
    <property type="entry name" value="MetI-like"/>
    <property type="match status" value="1"/>
</dbReference>
<dbReference type="Proteomes" id="UP000028525">
    <property type="component" value="Unassembled WGS sequence"/>
</dbReference>
<evidence type="ECO:0000256" key="6">
    <source>
        <dbReference type="ARBA" id="ARBA00023136"/>
    </source>
</evidence>
<feature type="transmembrane region" description="Helical" evidence="7">
    <location>
        <begin position="12"/>
        <end position="35"/>
    </location>
</feature>
<feature type="domain" description="ABC transmembrane type-1" evidence="8">
    <location>
        <begin position="74"/>
        <end position="263"/>
    </location>
</feature>
<dbReference type="InterPro" id="IPR035906">
    <property type="entry name" value="MetI-like_sf"/>
</dbReference>
<keyword evidence="3" id="KW-1003">Cell membrane</keyword>
<comment type="similarity">
    <text evidence="7">Belongs to the binding-protein-dependent transport system permease family.</text>
</comment>
<dbReference type="SUPFAM" id="SSF161098">
    <property type="entry name" value="MetI-like"/>
    <property type="match status" value="1"/>
</dbReference>
<dbReference type="EMBL" id="JPME01000028">
    <property type="protein sequence ID" value="KEZ87892.1"/>
    <property type="molecule type" value="Genomic_DNA"/>
</dbReference>